<feature type="compositionally biased region" description="Polar residues" evidence="1">
    <location>
        <begin position="58"/>
        <end position="67"/>
    </location>
</feature>
<keyword evidence="2" id="KW-1185">Reference proteome</keyword>
<organism evidence="2 3">
    <name type="scientific">Pogonomyrmex barbatus</name>
    <name type="common">red harvester ant</name>
    <dbReference type="NCBI Taxonomy" id="144034"/>
    <lineage>
        <taxon>Eukaryota</taxon>
        <taxon>Metazoa</taxon>
        <taxon>Ecdysozoa</taxon>
        <taxon>Arthropoda</taxon>
        <taxon>Hexapoda</taxon>
        <taxon>Insecta</taxon>
        <taxon>Pterygota</taxon>
        <taxon>Neoptera</taxon>
        <taxon>Endopterygota</taxon>
        <taxon>Hymenoptera</taxon>
        <taxon>Apocrita</taxon>
        <taxon>Aculeata</taxon>
        <taxon>Formicoidea</taxon>
        <taxon>Formicidae</taxon>
        <taxon>Myrmicinae</taxon>
        <taxon>Pogonomyrmex</taxon>
    </lineage>
</organism>
<dbReference type="RefSeq" id="XP_025074077.1">
    <property type="nucleotide sequence ID" value="XM_025218292.1"/>
</dbReference>
<dbReference type="OrthoDB" id="10071059at2759"/>
<sequence length="141" mass="16667">MSWIPTDSYHLTHPELLSDYQLREILKMRCIRTYEFEKMSRSELLQMYNRMALPLPQRQHNIANSDNNRQDNSRQFNCNSLAAGSNKTNKRNESLQMDKVNFLENKKIRLYSPPKESNGIYKRVPEGESEDLSKGKRQKIT</sequence>
<feature type="compositionally biased region" description="Basic and acidic residues" evidence="1">
    <location>
        <begin position="123"/>
        <end position="134"/>
    </location>
</feature>
<dbReference type="GeneID" id="105427162"/>
<evidence type="ECO:0000256" key="1">
    <source>
        <dbReference type="SAM" id="MobiDB-lite"/>
    </source>
</evidence>
<evidence type="ECO:0000313" key="2">
    <source>
        <dbReference type="Proteomes" id="UP000504615"/>
    </source>
</evidence>
<feature type="compositionally biased region" description="Polar residues" evidence="1">
    <location>
        <begin position="73"/>
        <end position="87"/>
    </location>
</feature>
<accession>A0A8N1S7I7</accession>
<protein>
    <submittedName>
        <fullName evidence="3">Uncharacterized protein LOC105427162</fullName>
    </submittedName>
</protein>
<name>A0A8N1S7I7_9HYME</name>
<feature type="region of interest" description="Disordered" evidence="1">
    <location>
        <begin position="56"/>
        <end position="97"/>
    </location>
</feature>
<evidence type="ECO:0000313" key="3">
    <source>
        <dbReference type="RefSeq" id="XP_025074077.1"/>
    </source>
</evidence>
<dbReference type="AlphaFoldDB" id="A0A8N1S7I7"/>
<proteinExistence type="predicted"/>
<dbReference type="GO" id="GO:0072669">
    <property type="term" value="C:tRNA-splicing ligase complex"/>
    <property type="evidence" value="ECO:0007669"/>
    <property type="project" value="InterPro"/>
</dbReference>
<dbReference type="Pfam" id="PF15323">
    <property type="entry name" value="Ashwin"/>
    <property type="match status" value="1"/>
</dbReference>
<reference evidence="3" key="1">
    <citation type="submission" date="2025-08" db="UniProtKB">
        <authorList>
            <consortium name="RefSeq"/>
        </authorList>
    </citation>
    <scope>IDENTIFICATION</scope>
</reference>
<dbReference type="KEGG" id="pbar:105427162"/>
<feature type="region of interest" description="Disordered" evidence="1">
    <location>
        <begin position="112"/>
        <end position="141"/>
    </location>
</feature>
<gene>
    <name evidence="3" type="primary">LOC105427162</name>
</gene>
<dbReference type="InterPro" id="IPR024887">
    <property type="entry name" value="Ashwin"/>
</dbReference>
<dbReference type="GO" id="GO:0048598">
    <property type="term" value="P:embryonic morphogenesis"/>
    <property type="evidence" value="ECO:0007669"/>
    <property type="project" value="InterPro"/>
</dbReference>
<dbReference type="Proteomes" id="UP000504615">
    <property type="component" value="Unplaced"/>
</dbReference>